<evidence type="ECO:0000256" key="1">
    <source>
        <dbReference type="ARBA" id="ARBA00022679"/>
    </source>
</evidence>
<dbReference type="Pfam" id="PF02458">
    <property type="entry name" value="Transferase"/>
    <property type="match status" value="1"/>
</dbReference>
<organism evidence="3 4">
    <name type="scientific">Quillaja saponaria</name>
    <name type="common">Soap bark tree</name>
    <dbReference type="NCBI Taxonomy" id="32244"/>
    <lineage>
        <taxon>Eukaryota</taxon>
        <taxon>Viridiplantae</taxon>
        <taxon>Streptophyta</taxon>
        <taxon>Embryophyta</taxon>
        <taxon>Tracheophyta</taxon>
        <taxon>Spermatophyta</taxon>
        <taxon>Magnoliopsida</taxon>
        <taxon>eudicotyledons</taxon>
        <taxon>Gunneridae</taxon>
        <taxon>Pentapetalae</taxon>
        <taxon>rosids</taxon>
        <taxon>fabids</taxon>
        <taxon>Fabales</taxon>
        <taxon>Quillajaceae</taxon>
        <taxon>Quillaja</taxon>
    </lineage>
</organism>
<dbReference type="Gene3D" id="3.30.559.10">
    <property type="entry name" value="Chloramphenicol acetyltransferase-like domain"/>
    <property type="match status" value="2"/>
</dbReference>
<proteinExistence type="predicted"/>
<gene>
    <name evidence="3" type="ORF">O6P43_034529</name>
</gene>
<evidence type="ECO:0000256" key="2">
    <source>
        <dbReference type="ARBA" id="ARBA00023315"/>
    </source>
</evidence>
<dbReference type="KEGG" id="qsa:O6P43_034529"/>
<dbReference type="GO" id="GO:0016747">
    <property type="term" value="F:acyltransferase activity, transferring groups other than amino-acyl groups"/>
    <property type="evidence" value="ECO:0007669"/>
    <property type="project" value="UniProtKB-ARBA"/>
</dbReference>
<name>A0AAD7KMW9_QUISA</name>
<dbReference type="EMBL" id="JARAOO010000060">
    <property type="protein sequence ID" value="KAJ7942422.1"/>
    <property type="molecule type" value="Genomic_DNA"/>
</dbReference>
<keyword evidence="1" id="KW-0808">Transferase</keyword>
<dbReference type="InterPro" id="IPR051504">
    <property type="entry name" value="Plant_metabolite_acyltrans"/>
</dbReference>
<dbReference type="PANTHER" id="PTHR31625">
    <property type="match status" value="1"/>
</dbReference>
<keyword evidence="4" id="KW-1185">Reference proteome</keyword>
<protein>
    <submittedName>
        <fullName evidence="3">Phenolic glucoside malonyltransferase</fullName>
    </submittedName>
</protein>
<evidence type="ECO:0000313" key="3">
    <source>
        <dbReference type="EMBL" id="KAJ7942422.1"/>
    </source>
</evidence>
<keyword evidence="2" id="KW-0012">Acyltransferase</keyword>
<dbReference type="InterPro" id="IPR023213">
    <property type="entry name" value="CAT-like_dom_sf"/>
</dbReference>
<comment type="caution">
    <text evidence="3">The sequence shown here is derived from an EMBL/GenBank/DDBJ whole genome shotgun (WGS) entry which is preliminary data.</text>
</comment>
<dbReference type="SUPFAM" id="SSF52777">
    <property type="entry name" value="CoA-dependent acyltransferases"/>
    <property type="match status" value="1"/>
</dbReference>
<dbReference type="Proteomes" id="UP001163823">
    <property type="component" value="Unassembled WGS sequence"/>
</dbReference>
<sequence>MAPLNNSSVKTLEFLPLNGKITWPPQSHKPIIQYTPGDGVSLIIAQSEAEFDHLSGNLARETIASHPLVPHLDTSQSHASIISLQVTLFPNAGFCIGLTAHHAVLDGKSSTMFMKAWAYICRTFGKEEFGFSFLPPELKPSFDRSLIKDPNRLDMVYLNQFTALGANSEPKQYKERSLRILSNTWRQSKSPDSVRATFQLNRADIDKLKKRVLTQWDAINQEGEKKIEKPVNLSTFVATCAYVLVCMNEVFKDKDIVFGFIADCRARLDPPVDPSYFGNCVFPYIVDTEPGDFTDLVNVAKKIFNQVKKLEKGAAVLDGAEGLPSKWASLSSSSSKRVIGVSGSNRFRVYETDFGWGKPIKVETTTTSGTIGMAESRDGNGGIEIGLVFSKDEMDLFASLFHSGLEALP</sequence>
<evidence type="ECO:0000313" key="4">
    <source>
        <dbReference type="Proteomes" id="UP001163823"/>
    </source>
</evidence>
<dbReference type="AlphaFoldDB" id="A0AAD7KMW9"/>
<accession>A0AAD7KMW9</accession>
<reference evidence="3" key="1">
    <citation type="journal article" date="2023" name="Science">
        <title>Elucidation of the pathway for biosynthesis of saponin adjuvants from the soapbark tree.</title>
        <authorList>
            <person name="Reed J."/>
            <person name="Orme A."/>
            <person name="El-Demerdash A."/>
            <person name="Owen C."/>
            <person name="Martin L.B.B."/>
            <person name="Misra R.C."/>
            <person name="Kikuchi S."/>
            <person name="Rejzek M."/>
            <person name="Martin A.C."/>
            <person name="Harkess A."/>
            <person name="Leebens-Mack J."/>
            <person name="Louveau T."/>
            <person name="Stephenson M.J."/>
            <person name="Osbourn A."/>
        </authorList>
    </citation>
    <scope>NUCLEOTIDE SEQUENCE</scope>
    <source>
        <strain evidence="3">S10</strain>
    </source>
</reference>